<dbReference type="Gene3D" id="3.30.1330.40">
    <property type="entry name" value="RutC-like"/>
    <property type="match status" value="1"/>
</dbReference>
<evidence type="ECO:0000313" key="2">
    <source>
        <dbReference type="EMBL" id="MBG9387423.1"/>
    </source>
</evidence>
<dbReference type="EMBL" id="JADWYS010000001">
    <property type="protein sequence ID" value="MBG9387423.1"/>
    <property type="molecule type" value="Genomic_DNA"/>
</dbReference>
<dbReference type="SUPFAM" id="SSF55298">
    <property type="entry name" value="YjgF-like"/>
    <property type="match status" value="1"/>
</dbReference>
<dbReference type="InterPro" id="IPR013813">
    <property type="entry name" value="Endoribo_LPSP/chorism_mut-like"/>
</dbReference>
<organism evidence="2 3">
    <name type="scientific">Caenimonas aquaedulcis</name>
    <dbReference type="NCBI Taxonomy" id="2793270"/>
    <lineage>
        <taxon>Bacteria</taxon>
        <taxon>Pseudomonadati</taxon>
        <taxon>Pseudomonadota</taxon>
        <taxon>Betaproteobacteria</taxon>
        <taxon>Burkholderiales</taxon>
        <taxon>Comamonadaceae</taxon>
        <taxon>Caenimonas</taxon>
    </lineage>
</organism>
<dbReference type="InterPro" id="IPR035959">
    <property type="entry name" value="RutC-like_sf"/>
</dbReference>
<dbReference type="AlphaFoldDB" id="A0A931MFN6"/>
<dbReference type="PANTHER" id="PTHR43760">
    <property type="entry name" value="ENDORIBONUCLEASE-RELATED"/>
    <property type="match status" value="1"/>
</dbReference>
<sequence length="159" mass="16712">MSKDPSFSQAVAALGYSFDGEIKIGGNYVPLIRDGHTIYISGQVPRVEDTVVVTGRAGADVSLSQAQLAARICVMRALALLQRALGSLDNVRAILKVNVYVQCTDSFTQHSEVADAASELLFSILGPAGAHTRTSVGVYQLPKNATVELDLVAAAHEGG</sequence>
<protein>
    <submittedName>
        <fullName evidence="2">RidA family protein</fullName>
    </submittedName>
</protein>
<comment type="caution">
    <text evidence="2">The sequence shown here is derived from an EMBL/GenBank/DDBJ whole genome shotgun (WGS) entry which is preliminary data.</text>
</comment>
<dbReference type="CDD" id="cd02199">
    <property type="entry name" value="YjgF_YER057c_UK114_like_1"/>
    <property type="match status" value="1"/>
</dbReference>
<dbReference type="Proteomes" id="UP000651050">
    <property type="component" value="Unassembled WGS sequence"/>
</dbReference>
<feature type="domain" description="Endoribonuclease L-PSP/chorismate mutase-like" evidence="1">
    <location>
        <begin position="23"/>
        <end position="147"/>
    </location>
</feature>
<dbReference type="RefSeq" id="WP_196988465.1">
    <property type="nucleotide sequence ID" value="NZ_JADWYS010000001.1"/>
</dbReference>
<evidence type="ECO:0000259" key="1">
    <source>
        <dbReference type="Pfam" id="PF14588"/>
    </source>
</evidence>
<accession>A0A931MFN6</accession>
<proteinExistence type="predicted"/>
<keyword evidence="3" id="KW-1185">Reference proteome</keyword>
<gene>
    <name evidence="2" type="ORF">I5803_05285</name>
</gene>
<evidence type="ECO:0000313" key="3">
    <source>
        <dbReference type="Proteomes" id="UP000651050"/>
    </source>
</evidence>
<dbReference type="Pfam" id="PF14588">
    <property type="entry name" value="YjgF_endoribonc"/>
    <property type="match status" value="1"/>
</dbReference>
<dbReference type="PANTHER" id="PTHR43760:SF1">
    <property type="entry name" value="ENDORIBONUCLEASE L-PSP_CHORISMATE MUTASE-LIKE DOMAIN-CONTAINING PROTEIN"/>
    <property type="match status" value="1"/>
</dbReference>
<reference evidence="2" key="1">
    <citation type="submission" date="2020-11" db="EMBL/GenBank/DDBJ databases">
        <title>Bacterial whole genome sequence for Caenimonas sp. DR4.4.</title>
        <authorList>
            <person name="Le V."/>
            <person name="Ko S.-R."/>
            <person name="Ahn C.-Y."/>
            <person name="Oh H.-M."/>
        </authorList>
    </citation>
    <scope>NUCLEOTIDE SEQUENCE</scope>
    <source>
        <strain evidence="2">DR4.4</strain>
    </source>
</reference>
<name>A0A931MFN6_9BURK</name>